<dbReference type="AlphaFoldDB" id="A0A6A4RQX8"/>
<organism evidence="2 3">
    <name type="scientific">Scophthalmus maximus</name>
    <name type="common">Turbot</name>
    <name type="synonym">Psetta maxima</name>
    <dbReference type="NCBI Taxonomy" id="52904"/>
    <lineage>
        <taxon>Eukaryota</taxon>
        <taxon>Metazoa</taxon>
        <taxon>Chordata</taxon>
        <taxon>Craniata</taxon>
        <taxon>Vertebrata</taxon>
        <taxon>Euteleostomi</taxon>
        <taxon>Actinopterygii</taxon>
        <taxon>Neopterygii</taxon>
        <taxon>Teleostei</taxon>
        <taxon>Neoteleostei</taxon>
        <taxon>Acanthomorphata</taxon>
        <taxon>Carangaria</taxon>
        <taxon>Pleuronectiformes</taxon>
        <taxon>Pleuronectoidei</taxon>
        <taxon>Scophthalmidae</taxon>
        <taxon>Scophthalmus</taxon>
    </lineage>
</organism>
<protein>
    <submittedName>
        <fullName evidence="2">Uncharacterized protein</fullName>
    </submittedName>
</protein>
<dbReference type="EMBL" id="VEVO01000027">
    <property type="protein sequence ID" value="KAF0022438.1"/>
    <property type="molecule type" value="Genomic_DNA"/>
</dbReference>
<evidence type="ECO:0000313" key="2">
    <source>
        <dbReference type="EMBL" id="KAF0022438.1"/>
    </source>
</evidence>
<accession>A0A6A4RQX8</accession>
<dbReference type="Proteomes" id="UP000438429">
    <property type="component" value="Unassembled WGS sequence"/>
</dbReference>
<evidence type="ECO:0000256" key="1">
    <source>
        <dbReference type="SAM" id="MobiDB-lite"/>
    </source>
</evidence>
<reference evidence="2 3" key="1">
    <citation type="submission" date="2019-06" db="EMBL/GenBank/DDBJ databases">
        <title>Draft genomes of female and male turbot (Scophthalmus maximus).</title>
        <authorList>
            <person name="Xu H."/>
            <person name="Xu X.-W."/>
            <person name="Shao C."/>
            <person name="Chen S."/>
        </authorList>
    </citation>
    <scope>NUCLEOTIDE SEQUENCE [LARGE SCALE GENOMIC DNA]</scope>
    <source>
        <strain evidence="2">Ysfricsl-2016a</strain>
        <tissue evidence="2">Blood</tissue>
    </source>
</reference>
<gene>
    <name evidence="2" type="ORF">F2P81_025312</name>
</gene>
<evidence type="ECO:0000313" key="3">
    <source>
        <dbReference type="Proteomes" id="UP000438429"/>
    </source>
</evidence>
<sequence length="121" mass="13002">MQIMEAAKCEERSLQTCNGHEAPVKLLEQDLHNVYDKDVSLFLSLIEPAATTEPLAVGGGGGGGSGGHQDANDDDDVDEDGAKTLTAASEREFERANRGIANDIIYYEEIPEVPEAQLKLS</sequence>
<comment type="caution">
    <text evidence="2">The sequence shown here is derived from an EMBL/GenBank/DDBJ whole genome shotgun (WGS) entry which is preliminary data.</text>
</comment>
<feature type="compositionally biased region" description="Gly residues" evidence="1">
    <location>
        <begin position="57"/>
        <end position="67"/>
    </location>
</feature>
<feature type="region of interest" description="Disordered" evidence="1">
    <location>
        <begin position="53"/>
        <end position="90"/>
    </location>
</feature>
<proteinExistence type="predicted"/>
<name>A0A6A4RQX8_SCOMX</name>